<sequence length="380" mass="44247">MLDPILKQNLRAKIKKCEHGRRRSRCKDCRGKSICEHGRRQIACKDCGGSQICKHNKFKSTCKECDGSGVCEHDKIRSYCKDCVGGGICDHDRVRTQCKDCNGSSFCIHSRKKIVCKDCNGNAICEHNKIKYACKDCNGSQICKHDIVRITCIKCNGSQICEHKKRRSICKECNGGSICGHGLRRQQCRICGPQLHPDNWCKLCKYVDTTKSQYKPYCFNCYCALNPNVEIKRQFKLKEHHLRDSLKEYYPDIKMIFDKKIDEGCSLRRPDVRIECLTHTIIIECDENKHNGYSCENKRTMEIFQDLGNRPIVFLRFNPDSYKDKKGNTIQGCFKKTSTMDNSLQKLEWERRIKILKMRIDYYLNIIPIKEVSIEQLFYE</sequence>
<protein>
    <recommendedName>
        <fullName evidence="2">Endonuclease</fullName>
    </recommendedName>
</protein>
<reference evidence="1" key="1">
    <citation type="journal article" date="2017" name="Science">
        <title>Giant viruses with an expanded complement of translation system components.</title>
        <authorList>
            <person name="Schulz F."/>
            <person name="Yutin N."/>
            <person name="Ivanova N.N."/>
            <person name="Ortega D.R."/>
            <person name="Lee T.K."/>
            <person name="Vierheilig J."/>
            <person name="Daims H."/>
            <person name="Horn M."/>
            <person name="Wagner M."/>
            <person name="Jensen G.J."/>
            <person name="Kyrpides N.C."/>
            <person name="Koonin E.V."/>
            <person name="Woyke T."/>
        </authorList>
    </citation>
    <scope>NUCLEOTIDE SEQUENCE</scope>
    <source>
        <strain evidence="1">KNV1</strain>
    </source>
</reference>
<gene>
    <name evidence="1" type="ORF">Klosneuvirus_1_110</name>
</gene>
<accession>A0A1V0SHR7</accession>
<evidence type="ECO:0000313" key="1">
    <source>
        <dbReference type="EMBL" id="ARF11253.1"/>
    </source>
</evidence>
<name>A0A1V0SHR7_9VIRU</name>
<proteinExistence type="predicted"/>
<dbReference type="EMBL" id="KY684108">
    <property type="protein sequence ID" value="ARF11253.1"/>
    <property type="molecule type" value="Genomic_DNA"/>
</dbReference>
<evidence type="ECO:0008006" key="2">
    <source>
        <dbReference type="Google" id="ProtNLM"/>
    </source>
</evidence>
<organism evidence="1">
    <name type="scientific">Klosneuvirus KNV1</name>
    <dbReference type="NCBI Taxonomy" id="1977640"/>
    <lineage>
        <taxon>Viruses</taxon>
        <taxon>Varidnaviria</taxon>
        <taxon>Bamfordvirae</taxon>
        <taxon>Nucleocytoviricota</taxon>
        <taxon>Megaviricetes</taxon>
        <taxon>Imitervirales</taxon>
        <taxon>Mimiviridae</taxon>
        <taxon>Klosneuvirinae</taxon>
        <taxon>Klosneuvirus</taxon>
    </lineage>
</organism>